<feature type="compositionally biased region" description="Basic residues" evidence="1">
    <location>
        <begin position="41"/>
        <end position="54"/>
    </location>
</feature>
<organism evidence="2 3">
    <name type="scientific">Colletotrichum scovillei</name>
    <dbReference type="NCBI Taxonomy" id="1209932"/>
    <lineage>
        <taxon>Eukaryota</taxon>
        <taxon>Fungi</taxon>
        <taxon>Dikarya</taxon>
        <taxon>Ascomycota</taxon>
        <taxon>Pezizomycotina</taxon>
        <taxon>Sordariomycetes</taxon>
        <taxon>Hypocreomycetidae</taxon>
        <taxon>Glomerellales</taxon>
        <taxon>Glomerellaceae</taxon>
        <taxon>Colletotrichum</taxon>
        <taxon>Colletotrichum acutatum species complex</taxon>
    </lineage>
</organism>
<proteinExistence type="predicted"/>
<evidence type="ECO:0000256" key="1">
    <source>
        <dbReference type="SAM" id="MobiDB-lite"/>
    </source>
</evidence>
<protein>
    <submittedName>
        <fullName evidence="2">Uncharacterized protein</fullName>
    </submittedName>
</protein>
<gene>
    <name evidence="2" type="ORF">JMJ77_002767</name>
</gene>
<evidence type="ECO:0000313" key="2">
    <source>
        <dbReference type="EMBL" id="KAG7052159.1"/>
    </source>
</evidence>
<dbReference type="AlphaFoldDB" id="A0A9P7UDP5"/>
<feature type="region of interest" description="Disordered" evidence="1">
    <location>
        <begin position="1"/>
        <end position="60"/>
    </location>
</feature>
<sequence length="60" mass="6552">MTGVGRQAVKSHSRVTGGRGLEKLRLGCGPSLTAVEGQMRPSRRRGSRLWHPHGPKSQTF</sequence>
<accession>A0A9P7UDP5</accession>
<comment type="caution">
    <text evidence="2">The sequence shown here is derived from an EMBL/GenBank/DDBJ whole genome shotgun (WGS) entry which is preliminary data.</text>
</comment>
<dbReference type="Proteomes" id="UP000699042">
    <property type="component" value="Unassembled WGS sequence"/>
</dbReference>
<dbReference type="EMBL" id="JAESDN010000004">
    <property type="protein sequence ID" value="KAG7052159.1"/>
    <property type="molecule type" value="Genomic_DNA"/>
</dbReference>
<evidence type="ECO:0000313" key="3">
    <source>
        <dbReference type="Proteomes" id="UP000699042"/>
    </source>
</evidence>
<reference evidence="2" key="1">
    <citation type="submission" date="2021-05" db="EMBL/GenBank/DDBJ databases">
        <title>Comparative genomics of three Colletotrichum scovillei strains and genetic complementation revealed genes involved fungal growth and virulence on chili pepper.</title>
        <authorList>
            <person name="Hsieh D.-K."/>
            <person name="Chuang S.-C."/>
            <person name="Chen C.-Y."/>
            <person name="Chao Y.-T."/>
            <person name="Lu M.-Y.J."/>
            <person name="Lee M.-H."/>
            <person name="Shih M.-C."/>
        </authorList>
    </citation>
    <scope>NUCLEOTIDE SEQUENCE</scope>
    <source>
        <strain evidence="2">Coll-153</strain>
    </source>
</reference>
<keyword evidence="3" id="KW-1185">Reference proteome</keyword>
<name>A0A9P7UDP5_9PEZI</name>